<dbReference type="InterPro" id="IPR036028">
    <property type="entry name" value="SH3-like_dom_sf"/>
</dbReference>
<evidence type="ECO:0000256" key="9">
    <source>
        <dbReference type="SAM" id="MobiDB-lite"/>
    </source>
</evidence>
<dbReference type="GO" id="GO:0000226">
    <property type="term" value="P:microtubule cytoskeleton organization"/>
    <property type="evidence" value="ECO:0007669"/>
    <property type="project" value="TreeGrafter"/>
</dbReference>
<dbReference type="Pfam" id="PF00069">
    <property type="entry name" value="Pkinase"/>
    <property type="match status" value="1"/>
</dbReference>
<dbReference type="Proteomes" id="UP000799424">
    <property type="component" value="Unassembled WGS sequence"/>
</dbReference>
<evidence type="ECO:0000256" key="4">
    <source>
        <dbReference type="ARBA" id="ARBA00022679"/>
    </source>
</evidence>
<feature type="domain" description="Protein kinase" evidence="11">
    <location>
        <begin position="656"/>
        <end position="911"/>
    </location>
</feature>
<dbReference type="Pfam" id="PF00018">
    <property type="entry name" value="SH3_1"/>
    <property type="match status" value="1"/>
</dbReference>
<dbReference type="Pfam" id="PF17111">
    <property type="entry name" value="PigL_N"/>
    <property type="match status" value="1"/>
</dbReference>
<dbReference type="PANTHER" id="PTHR24346">
    <property type="entry name" value="MAP/MICROTUBULE AFFINITY-REGULATING KINASE"/>
    <property type="match status" value="1"/>
</dbReference>
<reference evidence="12" key="1">
    <citation type="journal article" date="2020" name="Stud. Mycol.">
        <title>101 Dothideomycetes genomes: a test case for predicting lifestyles and emergence of pathogens.</title>
        <authorList>
            <person name="Haridas S."/>
            <person name="Albert R."/>
            <person name="Binder M."/>
            <person name="Bloem J."/>
            <person name="Labutti K."/>
            <person name="Salamov A."/>
            <person name="Andreopoulos B."/>
            <person name="Baker S."/>
            <person name="Barry K."/>
            <person name="Bills G."/>
            <person name="Bluhm B."/>
            <person name="Cannon C."/>
            <person name="Castanera R."/>
            <person name="Culley D."/>
            <person name="Daum C."/>
            <person name="Ezra D."/>
            <person name="Gonzalez J."/>
            <person name="Henrissat B."/>
            <person name="Kuo A."/>
            <person name="Liang C."/>
            <person name="Lipzen A."/>
            <person name="Lutzoni F."/>
            <person name="Magnuson J."/>
            <person name="Mondo S."/>
            <person name="Nolan M."/>
            <person name="Ohm R."/>
            <person name="Pangilinan J."/>
            <person name="Park H.-J."/>
            <person name="Ramirez L."/>
            <person name="Alfaro M."/>
            <person name="Sun H."/>
            <person name="Tritt A."/>
            <person name="Yoshinaga Y."/>
            <person name="Zwiers L.-H."/>
            <person name="Turgeon B."/>
            <person name="Goodwin S."/>
            <person name="Spatafora J."/>
            <person name="Crous P."/>
            <person name="Grigoriev I."/>
        </authorList>
    </citation>
    <scope>NUCLEOTIDE SEQUENCE</scope>
    <source>
        <strain evidence="12">CBS 113818</strain>
    </source>
</reference>
<gene>
    <name evidence="12" type="ORF">CC86DRAFT_468651</name>
</gene>
<dbReference type="PANTHER" id="PTHR24346:SF82">
    <property type="entry name" value="KP78A-RELATED"/>
    <property type="match status" value="1"/>
</dbReference>
<feature type="domain" description="SH3" evidence="10">
    <location>
        <begin position="494"/>
        <end position="556"/>
    </location>
</feature>
<keyword evidence="6" id="KW-0418">Kinase</keyword>
<evidence type="ECO:0000313" key="13">
    <source>
        <dbReference type="Proteomes" id="UP000799424"/>
    </source>
</evidence>
<evidence type="ECO:0008006" key="14">
    <source>
        <dbReference type="Google" id="ProtNLM"/>
    </source>
</evidence>
<dbReference type="SUPFAM" id="SSF56112">
    <property type="entry name" value="Protein kinase-like (PK-like)"/>
    <property type="match status" value="1"/>
</dbReference>
<dbReference type="PROSITE" id="PS50011">
    <property type="entry name" value="PROTEIN_KINASE_DOM"/>
    <property type="match status" value="1"/>
</dbReference>
<dbReference type="PROSITE" id="PS50002">
    <property type="entry name" value="SH3"/>
    <property type="match status" value="1"/>
</dbReference>
<keyword evidence="3" id="KW-0723">Serine/threonine-protein kinase</keyword>
<comment type="similarity">
    <text evidence="1">Belongs to the protein kinase superfamily. CAMK Ser/Thr protein kinase family. NIM1 subfamily.</text>
</comment>
<dbReference type="SMART" id="SM00220">
    <property type="entry name" value="S_TKc"/>
    <property type="match status" value="1"/>
</dbReference>
<evidence type="ECO:0000256" key="3">
    <source>
        <dbReference type="ARBA" id="ARBA00022527"/>
    </source>
</evidence>
<dbReference type="InterPro" id="IPR001452">
    <property type="entry name" value="SH3_domain"/>
</dbReference>
<dbReference type="AlphaFoldDB" id="A0A6A6ZVR8"/>
<dbReference type="OrthoDB" id="524326at2759"/>
<keyword evidence="2 8" id="KW-0728">SH3 domain</keyword>
<keyword evidence="7" id="KW-0067">ATP-binding</keyword>
<feature type="region of interest" description="Disordered" evidence="9">
    <location>
        <begin position="373"/>
        <end position="417"/>
    </location>
</feature>
<proteinExistence type="inferred from homology"/>
<name>A0A6A6ZVR8_9PLEO</name>
<evidence type="ECO:0000256" key="7">
    <source>
        <dbReference type="ARBA" id="ARBA00022840"/>
    </source>
</evidence>
<evidence type="ECO:0000256" key="5">
    <source>
        <dbReference type="ARBA" id="ARBA00022741"/>
    </source>
</evidence>
<dbReference type="EMBL" id="MU006230">
    <property type="protein sequence ID" value="KAF2824564.1"/>
    <property type="molecule type" value="Genomic_DNA"/>
</dbReference>
<dbReference type="SUPFAM" id="SSF50044">
    <property type="entry name" value="SH3-domain"/>
    <property type="match status" value="1"/>
</dbReference>
<evidence type="ECO:0000256" key="2">
    <source>
        <dbReference type="ARBA" id="ARBA00022443"/>
    </source>
</evidence>
<evidence type="ECO:0000259" key="11">
    <source>
        <dbReference type="PROSITE" id="PS50011"/>
    </source>
</evidence>
<dbReference type="GO" id="GO:0005737">
    <property type="term" value="C:cytoplasm"/>
    <property type="evidence" value="ECO:0007669"/>
    <property type="project" value="TreeGrafter"/>
</dbReference>
<dbReference type="InterPro" id="IPR011009">
    <property type="entry name" value="Kinase-like_dom_sf"/>
</dbReference>
<sequence length="1068" mass="117944">MDPLSITAACVSLTASISKTSISVTTFVRAVRAARGDLDAVSRELASLTTLLELLAEDAKDINNFPETLRKHITGILANCELVLIEVQRVIAKYDKPGVVTGSKWVLAGSEDVAKLQLSLEAHKSALEIALEMVMLSMTKEIKHDTTHILDDTAAIKNDTSEILQEIARLRAQLPDDQATLRQSTKDSDSTLARYLDDLSSYAETVCWSGEDSDTDVEQDEVKPPQKLKSANPTKFVPSLPPIPKNSPRLARDPDTFRSSRGPIAQIQAEENGSVVNSGMRPVLSSTQTAPSNFIPSISTVAVGELRSPDALPRPATAPPEPHVLNKQQLSNAPTASRNADAPNIARLRPNHGYDVQEDRGRELEHLQCYGDEIDATSSGGPMAGRRHGFAQSSEQQDTLKAPKHQRSRSLSKDGITQRVMEKLQQQYTATPAAKIDLGKLASAPRGNPGHMALTRSAEGISSTLNPVDTRTSPQHHKPDTIQPNVSSVSVVPATLFTVKALYDFTGSDVGDRSFEKGQILHVTKEYSGSSWYSGHLNGGTECGAFPANYVKRFELGNTPNKIDMKGGEQQQRRVRKLEVRSGSTVSNATMNQPATLSQLHVQGGEQQQRRMRQLEGQSGDMMSNVAMHQPTTFTQPNVNLQILDHHWTGQHLRRITAGTTPGAWSFWGYLEHTSKANLELRRHSKSNEIAVIKSYPRTAKDSNDYKVRIFREAEVLGLLNHPHIIRLHYFASISDSWLLYLEDAGSTTLSQYVSQHGRTSADAQYSETWNVANWDRKVRQFARQIGSALRYCQANCVHHCSLSADKVIVDEAGSVKLTGFGSLQLYSNFDEQRFDTFCYGTVLWHMVCGSAPWPASENWDRYSQRAEFGALTQPEDISYECFSLLSGLVGIAGDAAPKLSLKKAIDHPWLDARRLGFGASVPDYIPRREPLPTPISASTIQKLSLFDFSPPEHLQKILADILASPNYQDSVNVWTYNALQAGTISGGFRKNWKAGVKHGDAVTRAKSPKWQGPAPEFDSLDFWELLRSRIASPPLSMYYLAMEKEEKEKREKAILNSDKFTKISSGV</sequence>
<dbReference type="SMART" id="SM00326">
    <property type="entry name" value="SH3"/>
    <property type="match status" value="1"/>
</dbReference>
<dbReference type="InterPro" id="IPR000719">
    <property type="entry name" value="Prot_kinase_dom"/>
</dbReference>
<evidence type="ECO:0000256" key="1">
    <source>
        <dbReference type="ARBA" id="ARBA00010791"/>
    </source>
</evidence>
<accession>A0A6A6ZVR8</accession>
<evidence type="ECO:0000256" key="8">
    <source>
        <dbReference type="PROSITE-ProRule" id="PRU00192"/>
    </source>
</evidence>
<dbReference type="InterPro" id="IPR031348">
    <property type="entry name" value="PigL_N"/>
</dbReference>
<keyword evidence="5" id="KW-0547">Nucleotide-binding</keyword>
<feature type="compositionally biased region" description="Polar residues" evidence="9">
    <location>
        <begin position="460"/>
        <end position="473"/>
    </location>
</feature>
<dbReference type="Gene3D" id="2.30.30.40">
    <property type="entry name" value="SH3 Domains"/>
    <property type="match status" value="1"/>
</dbReference>
<dbReference type="GO" id="GO:0004674">
    <property type="term" value="F:protein serine/threonine kinase activity"/>
    <property type="evidence" value="ECO:0007669"/>
    <property type="project" value="UniProtKB-KW"/>
</dbReference>
<evidence type="ECO:0000313" key="12">
    <source>
        <dbReference type="EMBL" id="KAF2824564.1"/>
    </source>
</evidence>
<dbReference type="Gene3D" id="1.10.510.10">
    <property type="entry name" value="Transferase(Phosphotransferase) domain 1"/>
    <property type="match status" value="1"/>
</dbReference>
<organism evidence="12 13">
    <name type="scientific">Ophiobolus disseminans</name>
    <dbReference type="NCBI Taxonomy" id="1469910"/>
    <lineage>
        <taxon>Eukaryota</taxon>
        <taxon>Fungi</taxon>
        <taxon>Dikarya</taxon>
        <taxon>Ascomycota</taxon>
        <taxon>Pezizomycotina</taxon>
        <taxon>Dothideomycetes</taxon>
        <taxon>Pleosporomycetidae</taxon>
        <taxon>Pleosporales</taxon>
        <taxon>Pleosporineae</taxon>
        <taxon>Phaeosphaeriaceae</taxon>
        <taxon>Ophiobolus</taxon>
    </lineage>
</organism>
<protein>
    <recommendedName>
        <fullName evidence="14">Kinase-like protein</fullName>
    </recommendedName>
</protein>
<evidence type="ECO:0000256" key="6">
    <source>
        <dbReference type="ARBA" id="ARBA00022777"/>
    </source>
</evidence>
<evidence type="ECO:0000259" key="10">
    <source>
        <dbReference type="PROSITE" id="PS50002"/>
    </source>
</evidence>
<keyword evidence="4" id="KW-0808">Transferase</keyword>
<dbReference type="GO" id="GO:0035556">
    <property type="term" value="P:intracellular signal transduction"/>
    <property type="evidence" value="ECO:0007669"/>
    <property type="project" value="TreeGrafter"/>
</dbReference>
<feature type="region of interest" description="Disordered" evidence="9">
    <location>
        <begin position="211"/>
        <end position="261"/>
    </location>
</feature>
<dbReference type="GO" id="GO:0005524">
    <property type="term" value="F:ATP binding"/>
    <property type="evidence" value="ECO:0007669"/>
    <property type="project" value="UniProtKB-KW"/>
</dbReference>
<keyword evidence="13" id="KW-1185">Reference proteome</keyword>
<feature type="region of interest" description="Disordered" evidence="9">
    <location>
        <begin position="441"/>
        <end position="485"/>
    </location>
</feature>